<feature type="region of interest" description="Disordered" evidence="1">
    <location>
        <begin position="67"/>
        <end position="93"/>
    </location>
</feature>
<name>A0A814YWM6_9BILA</name>
<evidence type="ECO:0000313" key="5">
    <source>
        <dbReference type="Proteomes" id="UP000663845"/>
    </source>
</evidence>
<feature type="domain" description="Sorting nexin C-terminal" evidence="3">
    <location>
        <begin position="347"/>
        <end position="444"/>
    </location>
</feature>
<evidence type="ECO:0000256" key="1">
    <source>
        <dbReference type="SAM" id="MobiDB-lite"/>
    </source>
</evidence>
<accession>A0A814YWM6</accession>
<organism evidence="4 5">
    <name type="scientific">Adineta steineri</name>
    <dbReference type="NCBI Taxonomy" id="433720"/>
    <lineage>
        <taxon>Eukaryota</taxon>
        <taxon>Metazoa</taxon>
        <taxon>Spiralia</taxon>
        <taxon>Gnathifera</taxon>
        <taxon>Rotifera</taxon>
        <taxon>Eurotatoria</taxon>
        <taxon>Bdelloidea</taxon>
        <taxon>Adinetida</taxon>
        <taxon>Adinetidae</taxon>
        <taxon>Adineta</taxon>
    </lineage>
</organism>
<comment type="caution">
    <text evidence="4">The sequence shown here is derived from an EMBL/GenBank/DDBJ whole genome shotgun (WGS) entry which is preliminary data.</text>
</comment>
<keyword evidence="2" id="KW-1133">Transmembrane helix</keyword>
<keyword evidence="2" id="KW-0812">Transmembrane</keyword>
<dbReference type="PANTHER" id="PTHR22775">
    <property type="entry name" value="SORTING NEXIN"/>
    <property type="match status" value="1"/>
</dbReference>
<dbReference type="Pfam" id="PF08628">
    <property type="entry name" value="Nexin_C"/>
    <property type="match status" value="1"/>
</dbReference>
<dbReference type="InterPro" id="IPR036871">
    <property type="entry name" value="PX_dom_sf"/>
</dbReference>
<dbReference type="SUPFAM" id="SSF64268">
    <property type="entry name" value="PX domain"/>
    <property type="match status" value="1"/>
</dbReference>
<dbReference type="InterPro" id="IPR013937">
    <property type="entry name" value="Sorting_nexin_C"/>
</dbReference>
<gene>
    <name evidence="4" type="ORF">JYZ213_LOCUS28728</name>
</gene>
<dbReference type="EMBL" id="CAJNOG010000423">
    <property type="protein sequence ID" value="CAF1234517.1"/>
    <property type="molecule type" value="Genomic_DNA"/>
</dbReference>
<dbReference type="Proteomes" id="UP000663845">
    <property type="component" value="Unassembled WGS sequence"/>
</dbReference>
<dbReference type="Gene3D" id="3.30.1520.10">
    <property type="entry name" value="Phox-like domain"/>
    <property type="match status" value="1"/>
</dbReference>
<dbReference type="AlphaFoldDB" id="A0A814YWM6"/>
<evidence type="ECO:0000256" key="2">
    <source>
        <dbReference type="SAM" id="Phobius"/>
    </source>
</evidence>
<protein>
    <recommendedName>
        <fullName evidence="3">Sorting nexin C-terminal domain-containing protein</fullName>
    </recommendedName>
</protein>
<sequence length="444" mass="51013">MANSKLSDETLGFSNSWTLLSVGLGSLTFVGIVTFFMILVFVILKNRSHLDLKEQLLGWSTPISADENYDESDDNRTTQRPESPTEEPSQSVPKRLADLRNQLANKQYALTAAKEGSTFDATVPSLERDCADLNQEISTLECLLENVDLWWSYLGQWQAQVLSDVVGNGRACLAVLVRSPNSEQDQVGWVVTRTVHAWQQFYIRLKDLQPTLPTIDIFRVRHRNFAQLAYDTGSSRQLSEQLEIFLQKILQDEHMSSFELVYQFLNPSIIDNDRQSSNVATTKKKQTNSNKNSFDMFCSGKTSNELQEIDSVRFLEGRADSIAKPFYAFIDILFDEQRSLLKLIRMTLVQFIRVTYGSTINRQVRRYIVSLFQEECIVKYLMILQDAFWPKTPVPERHAFTDDEKIERRQQAKRQLLSNIPETISLIFGSDNARLGAERLFELF</sequence>
<proteinExistence type="predicted"/>
<feature type="transmembrane region" description="Helical" evidence="2">
    <location>
        <begin position="20"/>
        <end position="44"/>
    </location>
</feature>
<evidence type="ECO:0000259" key="3">
    <source>
        <dbReference type="Pfam" id="PF08628"/>
    </source>
</evidence>
<reference evidence="4" key="1">
    <citation type="submission" date="2021-02" db="EMBL/GenBank/DDBJ databases">
        <authorList>
            <person name="Nowell W R."/>
        </authorList>
    </citation>
    <scope>NUCLEOTIDE SEQUENCE</scope>
</reference>
<evidence type="ECO:0000313" key="4">
    <source>
        <dbReference type="EMBL" id="CAF1234517.1"/>
    </source>
</evidence>
<feature type="compositionally biased region" description="Polar residues" evidence="1">
    <location>
        <begin position="80"/>
        <end position="92"/>
    </location>
</feature>
<dbReference type="PANTHER" id="PTHR22775:SF48">
    <property type="entry name" value="SORTING NEXIN-25"/>
    <property type="match status" value="1"/>
</dbReference>
<keyword evidence="2" id="KW-0472">Membrane</keyword>
<dbReference type="GO" id="GO:0035091">
    <property type="term" value="F:phosphatidylinositol binding"/>
    <property type="evidence" value="ECO:0007669"/>
    <property type="project" value="InterPro"/>
</dbReference>
<feature type="non-terminal residue" evidence="4">
    <location>
        <position position="444"/>
    </location>
</feature>